<reference evidence="2" key="1">
    <citation type="submission" date="2013-05" db="EMBL/GenBank/DDBJ databases">
        <authorList>
            <person name="Yim A.K.Y."/>
            <person name="Chan T.F."/>
            <person name="Ji K.M."/>
            <person name="Liu X.Y."/>
            <person name="Zhou J.W."/>
            <person name="Li R.Q."/>
            <person name="Yang K.Y."/>
            <person name="Li J."/>
            <person name="Li M."/>
            <person name="Law P.T.W."/>
            <person name="Wu Y.L."/>
            <person name="Cai Z.L."/>
            <person name="Qin H."/>
            <person name="Bao Y."/>
            <person name="Leung R.K.K."/>
            <person name="Ng P.K.S."/>
            <person name="Zou J."/>
            <person name="Zhong X.J."/>
            <person name="Ran P.X."/>
            <person name="Zhong N.S."/>
            <person name="Liu Z.G."/>
            <person name="Tsui S.K.W."/>
        </authorList>
    </citation>
    <scope>NUCLEOTIDE SEQUENCE</scope>
    <source>
        <strain evidence="2">Derf</strain>
        <tissue evidence="2">Whole organism</tissue>
    </source>
</reference>
<dbReference type="InterPro" id="IPR009091">
    <property type="entry name" value="RCC1/BLIP-II"/>
</dbReference>
<protein>
    <submittedName>
        <fullName evidence="2">Uncharacterized protein</fullName>
    </submittedName>
</protein>
<dbReference type="EMBL" id="ASGP02000003">
    <property type="protein sequence ID" value="KAH9516618.1"/>
    <property type="molecule type" value="Genomic_DNA"/>
</dbReference>
<evidence type="ECO:0000313" key="3">
    <source>
        <dbReference type="Proteomes" id="UP000790347"/>
    </source>
</evidence>
<dbReference type="Gene3D" id="2.130.10.30">
    <property type="entry name" value="Regulator of chromosome condensation 1/beta-lactamase-inhibitor protein II"/>
    <property type="match status" value="1"/>
</dbReference>
<proteinExistence type="predicted"/>
<reference evidence="1" key="2">
    <citation type="submission" date="2020-06" db="EMBL/GenBank/DDBJ databases">
        <authorList>
            <person name="Ji K."/>
            <person name="Li J."/>
        </authorList>
    </citation>
    <scope>NUCLEOTIDE SEQUENCE</scope>
    <source>
        <strain evidence="1">JKM2019</strain>
        <tissue evidence="1">Whole body</tissue>
    </source>
</reference>
<keyword evidence="3" id="KW-1185">Reference proteome</keyword>
<dbReference type="EMBL" id="SDOV01000001">
    <property type="protein sequence ID" value="KAH7646214.1"/>
    <property type="molecule type" value="Genomic_DNA"/>
</dbReference>
<dbReference type="Proteomes" id="UP000790347">
    <property type="component" value="Unassembled WGS sequence"/>
</dbReference>
<gene>
    <name evidence="2" type="ORF">DERF_007347</name>
    <name evidence="1" type="ORF">HUG17_1752</name>
</gene>
<dbReference type="SUPFAM" id="SSF50985">
    <property type="entry name" value="RCC1/BLIP-II"/>
    <property type="match status" value="1"/>
</dbReference>
<dbReference type="AlphaFoldDB" id="A0A922HYU4"/>
<name>A0A922HYU4_DERFA</name>
<sequence>MSKIHDINLYPVLSMIPSVYLEKYEFDKCLLYDANQSVIVWNSRQHRVFSFRLNICRSKLQPNNDPLAWSEFTELAGKPIKKIITNRYGSIVYALTTGGDLYGWGINEHNQFRFDDRIVDRPILIDKQIIDFDCSIRKLISVNHQGNLMIQDWSQESMSFYNFPIKISISVKMIACGPNKCFLIYYEDGHLRYGRIPKNSSEELIIGSVNEMFADLKKIIMSHRITLLLDDDGKLFQFNLLGVRYFKTSIIHLIPNIKIENIYHSYEQSRINECFFLMDKESSNFYLMDEKFCFQKVFRSSVPDVAYLFTKGFLYEALELPKECLELKTLNNLAEFNRRIFSHDSSKHFINIQGMESYERFDKYIRIERNLFEQYSDNLKKRTQGIDCCKWMNYSFAALYYYMRYLKTQKLLFEPCVRKELERMSVDFQTSRLMFTSSDVESISYRLPIVVENMIALNNADFEFQTAENQEFLESNSKPIEKLNFSSHSFYSKINEHSKNKKYRFN</sequence>
<reference evidence="2" key="4">
    <citation type="journal article" date="2022" name="Res Sq">
        <title>Comparative Genomics Reveals Insights into the Divergent Evolution of Astigmatic Mites and Household Pest Adaptations.</title>
        <authorList>
            <person name="Xiong Q."/>
            <person name="Wan A.T.-Y."/>
            <person name="Liu X.-Y."/>
            <person name="Fung C.S.-H."/>
            <person name="Xiao X."/>
            <person name="Malainual N."/>
            <person name="Hou J."/>
            <person name="Wang L."/>
            <person name="Wang M."/>
            <person name="Yang K."/>
            <person name="Cui Y."/>
            <person name="Leung E."/>
            <person name="Nong W."/>
            <person name="Shin S.-K."/>
            <person name="Au S."/>
            <person name="Jeong K.Y."/>
            <person name="Chew F.T."/>
            <person name="Hui J."/>
            <person name="Leung T.F."/>
            <person name="Tungtrongchitr A."/>
            <person name="Zhong N."/>
            <person name="Liu Z."/>
            <person name="Tsui S."/>
        </authorList>
    </citation>
    <scope>NUCLEOTIDE SEQUENCE</scope>
    <source>
        <strain evidence="2">Derf</strain>
        <tissue evidence="2">Whole organism</tissue>
    </source>
</reference>
<comment type="caution">
    <text evidence="2">The sequence shown here is derived from an EMBL/GenBank/DDBJ whole genome shotgun (WGS) entry which is preliminary data.</text>
</comment>
<organism evidence="2 3">
    <name type="scientific">Dermatophagoides farinae</name>
    <name type="common">American house dust mite</name>
    <dbReference type="NCBI Taxonomy" id="6954"/>
    <lineage>
        <taxon>Eukaryota</taxon>
        <taxon>Metazoa</taxon>
        <taxon>Ecdysozoa</taxon>
        <taxon>Arthropoda</taxon>
        <taxon>Chelicerata</taxon>
        <taxon>Arachnida</taxon>
        <taxon>Acari</taxon>
        <taxon>Acariformes</taxon>
        <taxon>Sarcoptiformes</taxon>
        <taxon>Astigmata</taxon>
        <taxon>Psoroptidia</taxon>
        <taxon>Analgoidea</taxon>
        <taxon>Pyroglyphidae</taxon>
        <taxon>Dermatophagoidinae</taxon>
        <taxon>Dermatophagoides</taxon>
    </lineage>
</organism>
<accession>A0A922HYU4</accession>
<dbReference type="Proteomes" id="UP000828236">
    <property type="component" value="Unassembled WGS sequence"/>
</dbReference>
<evidence type="ECO:0000313" key="2">
    <source>
        <dbReference type="EMBL" id="KAH9516618.1"/>
    </source>
</evidence>
<reference evidence="1" key="3">
    <citation type="journal article" date="2021" name="World Allergy Organ. J.">
        <title>Chromosome-level assembly of Dermatophagoides farinae genome and transcriptome reveals two novel allergens Der f 37 and Der f 39.</title>
        <authorList>
            <person name="Chen J."/>
            <person name="Cai Z."/>
            <person name="Fan D."/>
            <person name="Hu J."/>
            <person name="Hou Y."/>
            <person name="He Y."/>
            <person name="Zhang Z."/>
            <person name="Zhao Z."/>
            <person name="Gao P."/>
            <person name="Hu W."/>
            <person name="Sun J."/>
            <person name="Li J."/>
            <person name="Ji K."/>
        </authorList>
    </citation>
    <scope>NUCLEOTIDE SEQUENCE</scope>
    <source>
        <strain evidence="1">JKM2019</strain>
    </source>
</reference>
<evidence type="ECO:0000313" key="1">
    <source>
        <dbReference type="EMBL" id="KAH7646214.1"/>
    </source>
</evidence>